<evidence type="ECO:0000259" key="7">
    <source>
        <dbReference type="PROSITE" id="PS50847"/>
    </source>
</evidence>
<keyword evidence="6" id="KW-0472">Membrane</keyword>
<gene>
    <name evidence="8" type="ORF">HRE60_10755</name>
</gene>
<feature type="region of interest" description="Disordered" evidence="5">
    <location>
        <begin position="52"/>
        <end position="127"/>
    </location>
</feature>
<accession>A0A7L6WN78</accession>
<dbReference type="NCBIfam" id="TIGR01167">
    <property type="entry name" value="LPXTG_anchor"/>
    <property type="match status" value="1"/>
</dbReference>
<evidence type="ECO:0000256" key="2">
    <source>
        <dbReference type="ARBA" id="ARBA00022525"/>
    </source>
</evidence>
<feature type="compositionally biased region" description="Low complexity" evidence="5">
    <location>
        <begin position="52"/>
        <end position="82"/>
    </location>
</feature>
<evidence type="ECO:0000256" key="3">
    <source>
        <dbReference type="ARBA" id="ARBA00022729"/>
    </source>
</evidence>
<evidence type="ECO:0000256" key="1">
    <source>
        <dbReference type="ARBA" id="ARBA00022512"/>
    </source>
</evidence>
<proteinExistence type="predicted"/>
<feature type="transmembrane region" description="Helical" evidence="6">
    <location>
        <begin position="645"/>
        <end position="665"/>
    </location>
</feature>
<dbReference type="RefSeq" id="WP_181671480.1">
    <property type="nucleotide sequence ID" value="NZ_CP054155.1"/>
</dbReference>
<dbReference type="PROSITE" id="PS50847">
    <property type="entry name" value="GRAM_POS_ANCHORING"/>
    <property type="match status" value="1"/>
</dbReference>
<reference evidence="8 9" key="1">
    <citation type="journal article" date="2020" name="Microbiol. Resour. Announc.">
        <title>Complete Genome Sequence of Streptococcus salivarius DB-B5, a Novel Probiotic Candidate Isolated from the Supragingival Plaque of a Healthy Female Subject.</title>
        <authorList>
            <person name="Fields F.R."/>
            <person name="Li X."/>
            <person name="Navarre W.W."/>
            <person name="Naito M."/>
        </authorList>
    </citation>
    <scope>NUCLEOTIDE SEQUENCE [LARGE SCALE GENOMIC DNA]</scope>
    <source>
        <strain evidence="8 9">DB-B5</strain>
        <plasmid evidence="8 9">pIKMIN-B502</plasmid>
    </source>
</reference>
<name>A0A7L6WN78_STRSL</name>
<dbReference type="InterPro" id="IPR019931">
    <property type="entry name" value="LPXTG_anchor"/>
</dbReference>
<geneLocation type="plasmid" evidence="8 9">
    <name>pIKMIN-B502</name>
</geneLocation>
<sequence>MNKQLLLDSSVRANTKARQHNRTKKGLGLVAGALLLGMLTIGSANVSADEQTSTTAVAQQPQTTVVTSSATTQAQPATTTPTTPAPTPAPTQATGETTVTPQEPVQEAQAQTPAPAQQAPAGQQPKVEVPQNITQEQAKEKIDTAQKDLKSDVSEAKEAGVKVTQEEEKEVTLNNSNVQDKTQEILTDVANQQQAVKQATETQKANKTAYDTAVKSYDETVSAGQQQLKQADARQDAVVKQAKDSRVDYSVSNKDVTPKYISTKGLEGQALTEANNANLASYQKAVKDGVDSQDKSTKEAQAKLDTYNKAYSDYKAGLSRNTGLKWTDKTTVEALTAQKMTGNEPAVDWGNLQTAARDAIQGLDHTQNTDAKFDNIFKINDSGSVKIKNTSNGDVTLTISNINAYNPTGTYLTVWGDDEGGIAWGVFATTQGTVGGGAGEGASGGTMGYYGNILSVVRSYDYKVETSNAVSKVTGNDIDNDQTITVNGLDDGKIGTGKNVTANGNSFSAGSGDVSQASAGKVGSNGFEYKLGEARKVIFSGTHSTSKNNTSLVAGIFGIASEQPEAPKPVKLVLVNVDVKAPEKPEAPKQQEVKVHYYKVELTPEVPEKPEAPKPTGKTPARPTTPQTPVYQKGATLPETGDTSMVTAGYAGFMSVMTGLGLGFGKFKKKE</sequence>
<keyword evidence="6" id="KW-0812">Transmembrane</keyword>
<dbReference type="InterPro" id="IPR041324">
    <property type="entry name" value="AgI/II_N"/>
</dbReference>
<feature type="region of interest" description="Disordered" evidence="5">
    <location>
        <begin position="604"/>
        <end position="639"/>
    </location>
</feature>
<keyword evidence="4" id="KW-0572">Peptidoglycan-anchor</keyword>
<feature type="domain" description="Gram-positive cocci surface proteins LPxTG" evidence="7">
    <location>
        <begin position="637"/>
        <end position="671"/>
    </location>
</feature>
<dbReference type="Pfam" id="PF00746">
    <property type="entry name" value="Gram_pos_anchor"/>
    <property type="match status" value="1"/>
</dbReference>
<dbReference type="EMBL" id="CP054155">
    <property type="protein sequence ID" value="QMI52155.1"/>
    <property type="molecule type" value="Genomic_DNA"/>
</dbReference>
<dbReference type="Proteomes" id="UP000516705">
    <property type="component" value="Plasmid pIKMIN-B502"/>
</dbReference>
<keyword evidence="2" id="KW-0964">Secreted</keyword>
<evidence type="ECO:0000256" key="4">
    <source>
        <dbReference type="ARBA" id="ARBA00023088"/>
    </source>
</evidence>
<protein>
    <submittedName>
        <fullName evidence="8">LPXTG cell wall anchor domain-containing protein</fullName>
    </submittedName>
</protein>
<evidence type="ECO:0000313" key="8">
    <source>
        <dbReference type="EMBL" id="QMI52155.1"/>
    </source>
</evidence>
<dbReference type="AlphaFoldDB" id="A0A7L6WN78"/>
<keyword evidence="3" id="KW-0732">Signal</keyword>
<keyword evidence="1" id="KW-0134">Cell wall</keyword>
<feature type="compositionally biased region" description="Low complexity" evidence="5">
    <location>
        <begin position="90"/>
        <end position="125"/>
    </location>
</feature>
<evidence type="ECO:0000256" key="5">
    <source>
        <dbReference type="SAM" id="MobiDB-lite"/>
    </source>
</evidence>
<feature type="region of interest" description="Disordered" evidence="5">
    <location>
        <begin position="1"/>
        <end position="22"/>
    </location>
</feature>
<dbReference type="Pfam" id="PF18652">
    <property type="entry name" value="Adhesin_P1_N"/>
    <property type="match status" value="1"/>
</dbReference>
<keyword evidence="6" id="KW-1133">Transmembrane helix</keyword>
<evidence type="ECO:0000313" key="9">
    <source>
        <dbReference type="Proteomes" id="UP000516705"/>
    </source>
</evidence>
<keyword evidence="8" id="KW-0614">Plasmid</keyword>
<organism evidence="8 9">
    <name type="scientific">Streptococcus salivarius</name>
    <dbReference type="NCBI Taxonomy" id="1304"/>
    <lineage>
        <taxon>Bacteria</taxon>
        <taxon>Bacillati</taxon>
        <taxon>Bacillota</taxon>
        <taxon>Bacilli</taxon>
        <taxon>Lactobacillales</taxon>
        <taxon>Streptococcaceae</taxon>
        <taxon>Streptococcus</taxon>
    </lineage>
</organism>
<evidence type="ECO:0000256" key="6">
    <source>
        <dbReference type="SAM" id="Phobius"/>
    </source>
</evidence>